<gene>
    <name evidence="2" type="ORF">Vafri_9398</name>
</gene>
<dbReference type="AlphaFoldDB" id="A0A8J4EZR0"/>
<evidence type="ECO:0000313" key="3">
    <source>
        <dbReference type="Proteomes" id="UP000747399"/>
    </source>
</evidence>
<dbReference type="Pfam" id="PF01935">
    <property type="entry name" value="DUF87"/>
    <property type="match status" value="1"/>
</dbReference>
<protein>
    <recommendedName>
        <fullName evidence="1">Helicase HerA central domain-containing protein</fullName>
    </recommendedName>
</protein>
<dbReference type="InterPro" id="IPR027417">
    <property type="entry name" value="P-loop_NTPase"/>
</dbReference>
<reference evidence="2" key="1">
    <citation type="journal article" date="2021" name="Proc. Natl. Acad. Sci. U.S.A.">
        <title>Three genomes in the algal genus Volvox reveal the fate of a haploid sex-determining region after a transition to homothallism.</title>
        <authorList>
            <person name="Yamamoto K."/>
            <person name="Hamaji T."/>
            <person name="Kawai-Toyooka H."/>
            <person name="Matsuzaki R."/>
            <person name="Takahashi F."/>
            <person name="Nishimura Y."/>
            <person name="Kawachi M."/>
            <person name="Noguchi H."/>
            <person name="Minakuchi Y."/>
            <person name="Umen J.G."/>
            <person name="Toyoda A."/>
            <person name="Nozaki H."/>
        </authorList>
    </citation>
    <scope>NUCLEOTIDE SEQUENCE</scope>
    <source>
        <strain evidence="2">NIES-3780</strain>
    </source>
</reference>
<accession>A0A8J4EZR0</accession>
<name>A0A8J4EZR0_9CHLO</name>
<evidence type="ECO:0000313" key="2">
    <source>
        <dbReference type="EMBL" id="GIL53880.1"/>
    </source>
</evidence>
<dbReference type="PANTHER" id="PTHR33129">
    <property type="entry name" value="PROTEIN KINASE DOMAIN-CONTAINING PROTEIN-RELATED"/>
    <property type="match status" value="1"/>
</dbReference>
<sequence length="286" mass="32675">MALEDRGAACRRVAELYKDDADFCVKVLTNLTSLGDAQFAVLRKEWEKVLDSPAEETFLEEITTLKGWASPHRQASHNKGMKQFWQTLIGLEITAGSFLNLPSNVYLLGRSTWGSSLLVRHCYRGIFDRMMDLRSSNTYRHFLITGTPGIGKSFFAFVLMGWLAKEKKVSKIVFDTQGKRHVLTSKGTDVNVMEGRINMDFDDELEDPRTWWIVDTDIPVERAASTVLLASPDQKRYKEFVNFRGATTLYMPVWTDDEMEKCRYKSCKLHAGADYITCHVLVIHIV</sequence>
<dbReference type="InterPro" id="IPR052980">
    <property type="entry name" value="Crinkler_effector"/>
</dbReference>
<dbReference type="EMBL" id="BNCO01000016">
    <property type="protein sequence ID" value="GIL53880.1"/>
    <property type="molecule type" value="Genomic_DNA"/>
</dbReference>
<organism evidence="2 3">
    <name type="scientific">Volvox africanus</name>
    <dbReference type="NCBI Taxonomy" id="51714"/>
    <lineage>
        <taxon>Eukaryota</taxon>
        <taxon>Viridiplantae</taxon>
        <taxon>Chlorophyta</taxon>
        <taxon>core chlorophytes</taxon>
        <taxon>Chlorophyceae</taxon>
        <taxon>CS clade</taxon>
        <taxon>Chlamydomonadales</taxon>
        <taxon>Volvocaceae</taxon>
        <taxon>Volvox</taxon>
    </lineage>
</organism>
<dbReference type="Proteomes" id="UP000747399">
    <property type="component" value="Unassembled WGS sequence"/>
</dbReference>
<evidence type="ECO:0000259" key="1">
    <source>
        <dbReference type="Pfam" id="PF01935"/>
    </source>
</evidence>
<dbReference type="PANTHER" id="PTHR33129:SF1">
    <property type="entry name" value="ATP-BINDING PROTEIN"/>
    <property type="match status" value="1"/>
</dbReference>
<comment type="caution">
    <text evidence="2">The sequence shown here is derived from an EMBL/GenBank/DDBJ whole genome shotgun (WGS) entry which is preliminary data.</text>
</comment>
<proteinExistence type="predicted"/>
<dbReference type="SUPFAM" id="SSF52540">
    <property type="entry name" value="P-loop containing nucleoside triphosphate hydrolases"/>
    <property type="match status" value="1"/>
</dbReference>
<feature type="domain" description="Helicase HerA central" evidence="1">
    <location>
        <begin position="140"/>
        <end position="178"/>
    </location>
</feature>
<keyword evidence="3" id="KW-1185">Reference proteome</keyword>
<dbReference type="InterPro" id="IPR002789">
    <property type="entry name" value="HerA_central"/>
</dbReference>